<dbReference type="InterPro" id="IPR046408">
    <property type="entry name" value="CIAPIN1"/>
</dbReference>
<comment type="similarity">
    <text evidence="2 10">Belongs to the anamorsin family.</text>
</comment>
<keyword evidence="6 10" id="KW-0479">Metal-binding</keyword>
<keyword evidence="5 10" id="KW-0001">2Fe-2S</keyword>
<dbReference type="Pfam" id="PF05093">
    <property type="entry name" value="CIAPIN1"/>
    <property type="match status" value="1"/>
</dbReference>
<dbReference type="GO" id="GO:0016226">
    <property type="term" value="P:iron-sulfur cluster assembly"/>
    <property type="evidence" value="ECO:0007669"/>
    <property type="project" value="UniProtKB-UniRule"/>
</dbReference>
<gene>
    <name evidence="13" type="ORF">glysoja_048947</name>
</gene>
<evidence type="ECO:0000256" key="1">
    <source>
        <dbReference type="ARBA" id="ARBA00001966"/>
    </source>
</evidence>
<comment type="domain">
    <text evidence="10">The twin Cx2C motifs are involved in the recognition by the mitochondrial MIA40-ERV1 disulfide relay system. The formation of 2 disulfide bonds in the Cx2C motifs through dithiol/disulfide exchange reactions effectively traps the protein in the mitochondrial intermembrane space.</text>
</comment>
<dbReference type="InterPro" id="IPR029063">
    <property type="entry name" value="SAM-dependent_MTases_sf"/>
</dbReference>
<evidence type="ECO:0000256" key="6">
    <source>
        <dbReference type="ARBA" id="ARBA00022723"/>
    </source>
</evidence>
<sequence length="494" mass="54025">MELDEFKAELERRNFHKRLTNLANSNIELALVKEFYANLYSPEGPSPKQVRIRGHLIKIDADSLNTFLETPMVLAEGESLPAYSRYCRMSIDIREIEAALCIPGRGFVLNAEGHPRKILRKDLTTLAQVWSVLSYSNLAPTSHTSDLTLDRARLIFDLVSQLDMNVGALISIQITSIAQSNSSRLGFPALITTLFGNLKLRFCVVAFTSHQNQNGLSPSPNALIPLYVLMDGAKTHGAVLACTDGAVLPVSQVFDAIRELGNEGVEQWDPLVLTSASLLSKLPVDSSSVDFLILIWLSIDCPVDQLIQEILRVLKVDGTILIRKSSQSAVGSFDKIISALENKLLLAGFTETQVLQLTGIKAKKPSWKIGSSFALKKVIKSSPKMQIDFDSDLIDEDSLLTEEDLKKPQLPPGDCEIGSTRKACKNCTCGRAEEDEKILKLGLTTEQINNPQSACGNCGLGDAFRCSTCPYKGLPAFKLGEKVALSGNFLAADI</sequence>
<keyword evidence="3 10" id="KW-0004">4Fe-4S</keyword>
<dbReference type="FunFam" id="3.40.50.150:FF:000439">
    <property type="entry name" value="Anamorsin homolog"/>
    <property type="match status" value="1"/>
</dbReference>
<feature type="domain" description="Putative plant transposon protein" evidence="12">
    <location>
        <begin position="12"/>
        <end position="195"/>
    </location>
</feature>
<keyword evidence="8 10" id="KW-0411">Iron-sulfur</keyword>
<evidence type="ECO:0000256" key="8">
    <source>
        <dbReference type="ARBA" id="ARBA00023014"/>
    </source>
</evidence>
<comment type="caution">
    <text evidence="10">Lacks conserved residue(s) required for the propagation of feature annotation.</text>
</comment>
<feature type="binding site" evidence="10">
    <location>
        <position position="466"/>
    </location>
    <ligand>
        <name>[4Fe-4S] cluster</name>
        <dbReference type="ChEBI" id="CHEBI:49883"/>
    </ligand>
</feature>
<feature type="region of interest" description="Fe-S binding site B" evidence="10">
    <location>
        <begin position="455"/>
        <end position="469"/>
    </location>
</feature>
<dbReference type="Gene3D" id="3.40.50.150">
    <property type="entry name" value="Vaccinia Virus protein VP39"/>
    <property type="match status" value="1"/>
</dbReference>
<comment type="subunit">
    <text evidence="10">Monomer.</text>
</comment>
<comment type="cofactor">
    <cofactor evidence="1 10">
        <name>[4Fe-4S] cluster</name>
        <dbReference type="ChEBI" id="CHEBI:49883"/>
    </cofactor>
</comment>
<feature type="binding site" evidence="10">
    <location>
        <position position="455"/>
    </location>
    <ligand>
        <name>[4Fe-4S] cluster</name>
        <dbReference type="ChEBI" id="CHEBI:49883"/>
    </ligand>
</feature>
<evidence type="ECO:0000256" key="2">
    <source>
        <dbReference type="ARBA" id="ARBA00008169"/>
    </source>
</evidence>
<reference evidence="13" key="1">
    <citation type="submission" date="2014-07" db="EMBL/GenBank/DDBJ databases">
        <title>Identification of a novel salt tolerance gene in wild soybean by whole-genome sequencing.</title>
        <authorList>
            <person name="Lam H.-M."/>
            <person name="Qi X."/>
            <person name="Li M.-W."/>
            <person name="Liu X."/>
            <person name="Xie M."/>
            <person name="Ni M."/>
            <person name="Xu X."/>
        </authorList>
    </citation>
    <scope>NUCLEOTIDE SEQUENCE [LARGE SCALE GENOMIC DNA]</scope>
    <source>
        <tissue evidence="13">Root</tissue>
    </source>
</reference>
<evidence type="ECO:0000256" key="9">
    <source>
        <dbReference type="ARBA" id="ARBA00023128"/>
    </source>
</evidence>
<keyword evidence="4 10" id="KW-0963">Cytoplasm</keyword>
<dbReference type="GO" id="GO:0051537">
    <property type="term" value="F:2 iron, 2 sulfur cluster binding"/>
    <property type="evidence" value="ECO:0007669"/>
    <property type="project" value="UniProtKB-UniRule"/>
</dbReference>
<feature type="binding site" evidence="10">
    <location>
        <position position="429"/>
    </location>
    <ligand>
        <name>[2Fe-2S] cluster</name>
        <dbReference type="ChEBI" id="CHEBI:190135"/>
    </ligand>
</feature>
<dbReference type="HAMAP" id="MF_03115">
    <property type="entry name" value="Anamorsin"/>
    <property type="match status" value="1"/>
</dbReference>
<keyword evidence="7 10" id="KW-0408">Iron</keyword>
<proteinExistence type="inferred from homology"/>
<feature type="binding site" evidence="10">
    <location>
        <position position="469"/>
    </location>
    <ligand>
        <name>[4Fe-4S] cluster</name>
        <dbReference type="ChEBI" id="CHEBI:49883"/>
    </ligand>
</feature>
<evidence type="ECO:0000259" key="11">
    <source>
        <dbReference type="Pfam" id="PF05093"/>
    </source>
</evidence>
<dbReference type="InterPro" id="IPR046796">
    <property type="entry name" value="Transposase_32_dom"/>
</dbReference>
<evidence type="ECO:0000259" key="12">
    <source>
        <dbReference type="Pfam" id="PF20167"/>
    </source>
</evidence>
<comment type="function">
    <text evidence="10">Component of the cytosolic iron-sulfur (Fe-S) protein assembly (CIA) machinery. Required for the maturation of extramitochondrial Fe-S proteins. Part of an electron transfer chain functioning in an early step of cytosolic Fe-S biogenesis, facilitating the de novo assembly of a [4Fe-4S] cluster on the cytosolic Fe-S scaffold complex. Electrons are transferred from NADPH via a FAD- and FMN-containing diflavin oxidoreductase. Together with the diflavin oxidoreductase, also required for the assembly of the diferric tyrosyl radical cofactor of ribonucleotide reductase (RNR), probably by providing electrons for reduction during radical cofactor maturation in the catalytic small subunit.</text>
</comment>
<dbReference type="InterPro" id="IPR007785">
    <property type="entry name" value="Anamorsin"/>
</dbReference>
<evidence type="ECO:0000256" key="7">
    <source>
        <dbReference type="ARBA" id="ARBA00023004"/>
    </source>
</evidence>
<feature type="short sequence motif" description="Cx2C motif 2" evidence="10">
    <location>
        <begin position="466"/>
        <end position="469"/>
    </location>
</feature>
<evidence type="ECO:0000256" key="3">
    <source>
        <dbReference type="ARBA" id="ARBA00022485"/>
    </source>
</evidence>
<dbReference type="GO" id="GO:0009055">
    <property type="term" value="F:electron transfer activity"/>
    <property type="evidence" value="ECO:0007669"/>
    <property type="project" value="UniProtKB-UniRule"/>
</dbReference>
<dbReference type="AlphaFoldDB" id="A0A0B2S703"/>
<comment type="subcellular location">
    <subcellularLocation>
        <location evidence="10">Cytoplasm</location>
    </subcellularLocation>
    <subcellularLocation>
        <location evidence="10">Mitochondrion intermembrane space</location>
    </subcellularLocation>
</comment>
<evidence type="ECO:0000313" key="13">
    <source>
        <dbReference type="EMBL" id="KHN42476.1"/>
    </source>
</evidence>
<dbReference type="EMBL" id="KN644475">
    <property type="protein sequence ID" value="KHN42476.1"/>
    <property type="molecule type" value="Genomic_DNA"/>
</dbReference>
<dbReference type="GO" id="GO:0005758">
    <property type="term" value="C:mitochondrial intermembrane space"/>
    <property type="evidence" value="ECO:0007669"/>
    <property type="project" value="UniProtKB-SubCell"/>
</dbReference>
<evidence type="ECO:0000256" key="10">
    <source>
        <dbReference type="HAMAP-Rule" id="MF_03115"/>
    </source>
</evidence>
<evidence type="ECO:0000256" key="5">
    <source>
        <dbReference type="ARBA" id="ARBA00022714"/>
    </source>
</evidence>
<dbReference type="PANTHER" id="PTHR13273:SF14">
    <property type="entry name" value="ANAMORSIN"/>
    <property type="match status" value="1"/>
</dbReference>
<feature type="domain" description="Anamorsin C-terminal" evidence="11">
    <location>
        <begin position="415"/>
        <end position="485"/>
    </location>
</feature>
<name>A0A0B2S703_GLYSO</name>
<keyword evidence="9 10" id="KW-0496">Mitochondrion</keyword>
<protein>
    <recommendedName>
        <fullName evidence="10">Anamorsin homolog</fullName>
    </recommendedName>
    <alternativeName>
        <fullName evidence="10">Fe-S cluster assembly protein DRE2 homolog</fullName>
    </alternativeName>
</protein>
<comment type="cofactor">
    <cofactor evidence="10">
        <name>[2Fe-2S] cluster</name>
        <dbReference type="ChEBI" id="CHEBI:190135"/>
    </cofactor>
</comment>
<comment type="domain">
    <text evidence="10">The C-terminal domain binds 2 Fe-S clusters but is otherwise mostly in an intrinsically disordered conformation.</text>
</comment>
<organism evidence="13">
    <name type="scientific">Glycine soja</name>
    <name type="common">Wild soybean</name>
    <dbReference type="NCBI Taxonomy" id="3848"/>
    <lineage>
        <taxon>Eukaryota</taxon>
        <taxon>Viridiplantae</taxon>
        <taxon>Streptophyta</taxon>
        <taxon>Embryophyta</taxon>
        <taxon>Tracheophyta</taxon>
        <taxon>Spermatophyta</taxon>
        <taxon>Magnoliopsida</taxon>
        <taxon>eudicotyledons</taxon>
        <taxon>Gunneridae</taxon>
        <taxon>Pentapetalae</taxon>
        <taxon>rosids</taxon>
        <taxon>fabids</taxon>
        <taxon>Fabales</taxon>
        <taxon>Fabaceae</taxon>
        <taxon>Papilionoideae</taxon>
        <taxon>50 kb inversion clade</taxon>
        <taxon>NPAAA clade</taxon>
        <taxon>indigoferoid/millettioid clade</taxon>
        <taxon>Phaseoleae</taxon>
        <taxon>Glycine</taxon>
        <taxon>Glycine subgen. Soja</taxon>
    </lineage>
</organism>
<evidence type="ECO:0000256" key="4">
    <source>
        <dbReference type="ARBA" id="ARBA00022490"/>
    </source>
</evidence>
<dbReference type="GO" id="GO:0046872">
    <property type="term" value="F:metal ion binding"/>
    <property type="evidence" value="ECO:0007669"/>
    <property type="project" value="UniProtKB-KW"/>
</dbReference>
<accession>A0A0B2S703</accession>
<dbReference type="Pfam" id="PF20167">
    <property type="entry name" value="Transposase_32"/>
    <property type="match status" value="1"/>
</dbReference>
<feature type="short sequence motif" description="Cx2C motif 1" evidence="10">
    <location>
        <begin position="455"/>
        <end position="458"/>
    </location>
</feature>
<feature type="binding site" evidence="10">
    <location>
        <position position="424"/>
    </location>
    <ligand>
        <name>[2Fe-2S] cluster</name>
        <dbReference type="ChEBI" id="CHEBI:190135"/>
    </ligand>
</feature>
<feature type="binding site" evidence="10">
    <location>
        <position position="427"/>
    </location>
    <ligand>
        <name>[2Fe-2S] cluster</name>
        <dbReference type="ChEBI" id="CHEBI:190135"/>
    </ligand>
</feature>
<feature type="binding site" evidence="10">
    <location>
        <position position="458"/>
    </location>
    <ligand>
        <name>[4Fe-4S] cluster</name>
        <dbReference type="ChEBI" id="CHEBI:49883"/>
    </ligand>
</feature>
<dbReference type="Proteomes" id="UP000053555">
    <property type="component" value="Unassembled WGS sequence"/>
</dbReference>
<feature type="binding site" evidence="10">
    <location>
        <position position="415"/>
    </location>
    <ligand>
        <name>[2Fe-2S] cluster</name>
        <dbReference type="ChEBI" id="CHEBI:190135"/>
    </ligand>
</feature>
<dbReference type="PANTHER" id="PTHR13273">
    <property type="entry name" value="ANAMORSIN"/>
    <property type="match status" value="1"/>
</dbReference>
<comment type="domain">
    <text evidence="10">The N-terminal domain has structural similarity with S-adenosyl-L-methionine-dependent methyltransferases, but does not bind S-adenosyl-L-methionine. It is required for correct assembly of the 2 Fe-S clusters.</text>
</comment>
<dbReference type="GO" id="GO:0051539">
    <property type="term" value="F:4 iron, 4 sulfur cluster binding"/>
    <property type="evidence" value="ECO:0007669"/>
    <property type="project" value="UniProtKB-KW"/>
</dbReference>